<accession>A0ABX7QC92</accession>
<dbReference type="InterPro" id="IPR036390">
    <property type="entry name" value="WH_DNA-bd_sf"/>
</dbReference>
<gene>
    <name evidence="5" type="ORF">J0383_20815</name>
</gene>
<reference evidence="5 6" key="1">
    <citation type="submission" date="2021-03" db="EMBL/GenBank/DDBJ databases">
        <title>Flavobacterium kribbensis sp. nov, an endophytic bacteria, isolated from soybean.</title>
        <authorList>
            <person name="Lee J."/>
            <person name="Seo J."/>
        </authorList>
    </citation>
    <scope>NUCLEOTIDE SEQUENCE [LARGE SCALE GENOMIC DNA]</scope>
    <source>
        <strain evidence="5 6">BB8</strain>
    </source>
</reference>
<evidence type="ECO:0000259" key="4">
    <source>
        <dbReference type="PROSITE" id="PS51118"/>
    </source>
</evidence>
<dbReference type="PANTHER" id="PTHR33204:SF29">
    <property type="entry name" value="TRANSCRIPTIONAL REGULATOR"/>
    <property type="match status" value="1"/>
</dbReference>
<proteinExistence type="predicted"/>
<dbReference type="InterPro" id="IPR036388">
    <property type="entry name" value="WH-like_DNA-bd_sf"/>
</dbReference>
<dbReference type="PANTHER" id="PTHR33204">
    <property type="entry name" value="TRANSCRIPTIONAL REGULATOR, MARR FAMILY"/>
    <property type="match status" value="1"/>
</dbReference>
<dbReference type="RefSeq" id="WP_207295869.1">
    <property type="nucleotide sequence ID" value="NZ_CP071448.1"/>
</dbReference>
<sequence>MTTENKSQKENECPAEGLLKLLSGKWKPQIFLLAVNGPIRFNGLLRDLKGTNKQSISTALRELEEFGLLDKNVIKLKPLHIEYNLSEKGKSLIPVFKQLEFFSDK</sequence>
<keyword evidence="2" id="KW-0238">DNA-binding</keyword>
<evidence type="ECO:0000313" key="6">
    <source>
        <dbReference type="Proteomes" id="UP000663440"/>
    </source>
</evidence>
<keyword evidence="3" id="KW-0804">Transcription</keyword>
<name>A0ABX7QC92_9FLAO</name>
<keyword evidence="1" id="KW-0805">Transcription regulation</keyword>
<keyword evidence="6" id="KW-1185">Reference proteome</keyword>
<dbReference type="Pfam" id="PF01638">
    <property type="entry name" value="HxlR"/>
    <property type="match status" value="1"/>
</dbReference>
<dbReference type="SUPFAM" id="SSF46785">
    <property type="entry name" value="Winged helix' DNA-binding domain"/>
    <property type="match status" value="1"/>
</dbReference>
<evidence type="ECO:0000256" key="1">
    <source>
        <dbReference type="ARBA" id="ARBA00023015"/>
    </source>
</evidence>
<protein>
    <submittedName>
        <fullName evidence="5">Helix-turn-helix transcriptional regulator</fullName>
    </submittedName>
</protein>
<dbReference type="EMBL" id="CP071448">
    <property type="protein sequence ID" value="QSW88670.1"/>
    <property type="molecule type" value="Genomic_DNA"/>
</dbReference>
<dbReference type="Proteomes" id="UP000663440">
    <property type="component" value="Chromosome"/>
</dbReference>
<dbReference type="PROSITE" id="PS51118">
    <property type="entry name" value="HTH_HXLR"/>
    <property type="match status" value="1"/>
</dbReference>
<evidence type="ECO:0000256" key="2">
    <source>
        <dbReference type="ARBA" id="ARBA00023125"/>
    </source>
</evidence>
<dbReference type="Gene3D" id="1.10.10.10">
    <property type="entry name" value="Winged helix-like DNA-binding domain superfamily/Winged helix DNA-binding domain"/>
    <property type="match status" value="1"/>
</dbReference>
<organism evidence="5 6">
    <name type="scientific">Flavobacterium endoglycinae</name>
    <dbReference type="NCBI Taxonomy" id="2816357"/>
    <lineage>
        <taxon>Bacteria</taxon>
        <taxon>Pseudomonadati</taxon>
        <taxon>Bacteroidota</taxon>
        <taxon>Flavobacteriia</taxon>
        <taxon>Flavobacteriales</taxon>
        <taxon>Flavobacteriaceae</taxon>
        <taxon>Flavobacterium</taxon>
    </lineage>
</organism>
<dbReference type="InterPro" id="IPR002577">
    <property type="entry name" value="HTH_HxlR"/>
</dbReference>
<evidence type="ECO:0000313" key="5">
    <source>
        <dbReference type="EMBL" id="QSW88670.1"/>
    </source>
</evidence>
<feature type="domain" description="HTH hxlR-type" evidence="4">
    <location>
        <begin position="13"/>
        <end position="105"/>
    </location>
</feature>
<evidence type="ECO:0000256" key="3">
    <source>
        <dbReference type="ARBA" id="ARBA00023163"/>
    </source>
</evidence>